<feature type="domain" description="Methyltransferase" evidence="2">
    <location>
        <begin position="52"/>
        <end position="147"/>
    </location>
</feature>
<gene>
    <name evidence="3" type="ORF">ACFQEY_03745</name>
</gene>
<dbReference type="Pfam" id="PF13649">
    <property type="entry name" value="Methyltransf_25"/>
    <property type="match status" value="1"/>
</dbReference>
<dbReference type="InterPro" id="IPR041698">
    <property type="entry name" value="Methyltransf_25"/>
</dbReference>
<dbReference type="AlphaFoldDB" id="A0ABD5UJ64"/>
<protein>
    <submittedName>
        <fullName evidence="3">Class I SAM-dependent methyltransferase</fullName>
        <ecNumber evidence="3">2.1.-.-</ecNumber>
    </submittedName>
</protein>
<dbReference type="CDD" id="cd02440">
    <property type="entry name" value="AdoMet_MTases"/>
    <property type="match status" value="1"/>
</dbReference>
<evidence type="ECO:0000313" key="3">
    <source>
        <dbReference type="EMBL" id="MFC6888172.1"/>
    </source>
</evidence>
<keyword evidence="1 3" id="KW-0808">Transferase</keyword>
<dbReference type="GO" id="GO:0008168">
    <property type="term" value="F:methyltransferase activity"/>
    <property type="evidence" value="ECO:0007669"/>
    <property type="project" value="UniProtKB-KW"/>
</dbReference>
<dbReference type="Gene3D" id="3.40.50.150">
    <property type="entry name" value="Vaccinia Virus protein VP39"/>
    <property type="match status" value="1"/>
</dbReference>
<organism evidence="3 4">
    <name type="scientific">Halorubrum trueperi</name>
    <dbReference type="NCBI Taxonomy" id="2004704"/>
    <lineage>
        <taxon>Archaea</taxon>
        <taxon>Methanobacteriati</taxon>
        <taxon>Methanobacteriota</taxon>
        <taxon>Stenosarchaea group</taxon>
        <taxon>Halobacteria</taxon>
        <taxon>Halobacteriales</taxon>
        <taxon>Haloferacaceae</taxon>
        <taxon>Halorubrum</taxon>
    </lineage>
</organism>
<accession>A0ABD5UJ64</accession>
<dbReference type="PANTHER" id="PTHR43861">
    <property type="entry name" value="TRANS-ACONITATE 2-METHYLTRANSFERASE-RELATED"/>
    <property type="match status" value="1"/>
</dbReference>
<evidence type="ECO:0000313" key="4">
    <source>
        <dbReference type="Proteomes" id="UP001596333"/>
    </source>
</evidence>
<comment type="caution">
    <text evidence="3">The sequence shown here is derived from an EMBL/GenBank/DDBJ whole genome shotgun (WGS) entry which is preliminary data.</text>
</comment>
<keyword evidence="4" id="KW-1185">Reference proteome</keyword>
<name>A0ABD5UJ64_9EURY</name>
<evidence type="ECO:0000259" key="2">
    <source>
        <dbReference type="Pfam" id="PF13649"/>
    </source>
</evidence>
<dbReference type="Proteomes" id="UP001596333">
    <property type="component" value="Unassembled WGS sequence"/>
</dbReference>
<keyword evidence="3" id="KW-0489">Methyltransferase</keyword>
<sequence>MARGWKIQERRHAGEEHLDAEAAARFDEKSPFDPSTEIDTLLELGLTGEDTVVDFGTGTGVFPLAAAEYCDRVVAVDVSESMVKIVDEKIEATSIQNIETVHDGFLSYDHQGDAAAYAFSKDALHHLPDFWKVEALKAIGTTLEEGGMLRLRDFVFSFDPQDSQAAIESWLDDKRSTSFTEEELHVHFREEFSTYGFLLEQMLAEAGFEIIDATYETDFYAEYTCQWHGFTE</sequence>
<reference evidence="3 4" key="1">
    <citation type="journal article" date="2019" name="Int. J. Syst. Evol. Microbiol.">
        <title>The Global Catalogue of Microorganisms (GCM) 10K type strain sequencing project: providing services to taxonomists for standard genome sequencing and annotation.</title>
        <authorList>
            <consortium name="The Broad Institute Genomics Platform"/>
            <consortium name="The Broad Institute Genome Sequencing Center for Infectious Disease"/>
            <person name="Wu L."/>
            <person name="Ma J."/>
        </authorList>
    </citation>
    <scope>NUCLEOTIDE SEQUENCE [LARGE SCALE GENOMIC DNA]</scope>
    <source>
        <strain evidence="3 4">Y73</strain>
    </source>
</reference>
<dbReference type="InterPro" id="IPR029063">
    <property type="entry name" value="SAM-dependent_MTases_sf"/>
</dbReference>
<dbReference type="SUPFAM" id="SSF53335">
    <property type="entry name" value="S-adenosyl-L-methionine-dependent methyltransferases"/>
    <property type="match status" value="1"/>
</dbReference>
<dbReference type="EC" id="2.1.-.-" evidence="3"/>
<dbReference type="EMBL" id="JBHSXI010000001">
    <property type="protein sequence ID" value="MFC6888172.1"/>
    <property type="molecule type" value="Genomic_DNA"/>
</dbReference>
<evidence type="ECO:0000256" key="1">
    <source>
        <dbReference type="ARBA" id="ARBA00022679"/>
    </source>
</evidence>
<proteinExistence type="predicted"/>
<dbReference type="RefSeq" id="WP_379764915.1">
    <property type="nucleotide sequence ID" value="NZ_JBHSXI010000001.1"/>
</dbReference>
<dbReference type="GO" id="GO:0032259">
    <property type="term" value="P:methylation"/>
    <property type="evidence" value="ECO:0007669"/>
    <property type="project" value="UniProtKB-KW"/>
</dbReference>